<evidence type="ECO:0000313" key="2">
    <source>
        <dbReference type="Proteomes" id="UP000308600"/>
    </source>
</evidence>
<keyword evidence="2" id="KW-1185">Reference proteome</keyword>
<dbReference type="EMBL" id="ML208261">
    <property type="protein sequence ID" value="TFK76175.1"/>
    <property type="molecule type" value="Genomic_DNA"/>
</dbReference>
<proteinExistence type="predicted"/>
<organism evidence="1 2">
    <name type="scientific">Pluteus cervinus</name>
    <dbReference type="NCBI Taxonomy" id="181527"/>
    <lineage>
        <taxon>Eukaryota</taxon>
        <taxon>Fungi</taxon>
        <taxon>Dikarya</taxon>
        <taxon>Basidiomycota</taxon>
        <taxon>Agaricomycotina</taxon>
        <taxon>Agaricomycetes</taxon>
        <taxon>Agaricomycetidae</taxon>
        <taxon>Agaricales</taxon>
        <taxon>Pluteineae</taxon>
        <taxon>Pluteaceae</taxon>
        <taxon>Pluteus</taxon>
    </lineage>
</organism>
<sequence>MKTNSVHLPFNPSSIFESQGTALASVSHALFANNKRKARDRIYWFFSPDKDPRVVEFMKWVKVSSPQIAELGVQKFIQTGERGALMANVEFCINTRPTLDWLTYADLQKTMDFVLQESAAWYNPAKHVLLFVFLPSKSTNSVAIWRKMIDIPDKTKRTFQSQLKTTVAGLKKPDEYAIHLDEYVVLYCVFLGRGSECSVLF</sequence>
<accession>A0ACD3BE84</accession>
<reference evidence="1 2" key="1">
    <citation type="journal article" date="2019" name="Nat. Ecol. Evol.">
        <title>Megaphylogeny resolves global patterns of mushroom evolution.</title>
        <authorList>
            <person name="Varga T."/>
            <person name="Krizsan K."/>
            <person name="Foldi C."/>
            <person name="Dima B."/>
            <person name="Sanchez-Garcia M."/>
            <person name="Sanchez-Ramirez S."/>
            <person name="Szollosi G.J."/>
            <person name="Szarkandi J.G."/>
            <person name="Papp V."/>
            <person name="Albert L."/>
            <person name="Andreopoulos W."/>
            <person name="Angelini C."/>
            <person name="Antonin V."/>
            <person name="Barry K.W."/>
            <person name="Bougher N.L."/>
            <person name="Buchanan P."/>
            <person name="Buyck B."/>
            <person name="Bense V."/>
            <person name="Catcheside P."/>
            <person name="Chovatia M."/>
            <person name="Cooper J."/>
            <person name="Damon W."/>
            <person name="Desjardin D."/>
            <person name="Finy P."/>
            <person name="Geml J."/>
            <person name="Haridas S."/>
            <person name="Hughes K."/>
            <person name="Justo A."/>
            <person name="Karasinski D."/>
            <person name="Kautmanova I."/>
            <person name="Kiss B."/>
            <person name="Kocsube S."/>
            <person name="Kotiranta H."/>
            <person name="LaButti K.M."/>
            <person name="Lechner B.E."/>
            <person name="Liimatainen K."/>
            <person name="Lipzen A."/>
            <person name="Lukacs Z."/>
            <person name="Mihaltcheva S."/>
            <person name="Morgado L.N."/>
            <person name="Niskanen T."/>
            <person name="Noordeloos M.E."/>
            <person name="Ohm R.A."/>
            <person name="Ortiz-Santana B."/>
            <person name="Ovrebo C."/>
            <person name="Racz N."/>
            <person name="Riley R."/>
            <person name="Savchenko A."/>
            <person name="Shiryaev A."/>
            <person name="Soop K."/>
            <person name="Spirin V."/>
            <person name="Szebenyi C."/>
            <person name="Tomsovsky M."/>
            <person name="Tulloss R.E."/>
            <person name="Uehling J."/>
            <person name="Grigoriev I.V."/>
            <person name="Vagvolgyi C."/>
            <person name="Papp T."/>
            <person name="Martin F.M."/>
            <person name="Miettinen O."/>
            <person name="Hibbett D.S."/>
            <person name="Nagy L.G."/>
        </authorList>
    </citation>
    <scope>NUCLEOTIDE SEQUENCE [LARGE SCALE GENOMIC DNA]</scope>
    <source>
        <strain evidence="1 2">NL-1719</strain>
    </source>
</reference>
<evidence type="ECO:0000313" key="1">
    <source>
        <dbReference type="EMBL" id="TFK76175.1"/>
    </source>
</evidence>
<dbReference type="Proteomes" id="UP000308600">
    <property type="component" value="Unassembled WGS sequence"/>
</dbReference>
<name>A0ACD3BE84_9AGAR</name>
<protein>
    <submittedName>
        <fullName evidence="1">Uncharacterized protein</fullName>
    </submittedName>
</protein>
<gene>
    <name evidence="1" type="ORF">BDN72DRAFT_757105</name>
</gene>